<accession>A0A542XRG4</accession>
<evidence type="ECO:0000313" key="4">
    <source>
        <dbReference type="Proteomes" id="UP000315983"/>
    </source>
</evidence>
<evidence type="ECO:0000313" key="5">
    <source>
        <dbReference type="Proteomes" id="UP000677457"/>
    </source>
</evidence>
<reference evidence="3 4" key="1">
    <citation type="submission" date="2019-06" db="EMBL/GenBank/DDBJ databases">
        <title>Sequencing the genomes of 1000 actinobacteria strains.</title>
        <authorList>
            <person name="Klenk H.-P."/>
        </authorList>
    </citation>
    <scope>NUCLEOTIDE SEQUENCE [LARGE SCALE GENOMIC DNA]</scope>
    <source>
        <strain evidence="3 4">DSM 44819</strain>
    </source>
</reference>
<evidence type="ECO:0000256" key="1">
    <source>
        <dbReference type="SAM" id="MobiDB-lite"/>
    </source>
</evidence>
<keyword evidence="5" id="KW-1185">Reference proteome</keyword>
<evidence type="ECO:0000313" key="2">
    <source>
        <dbReference type="EMBL" id="GIM84599.1"/>
    </source>
</evidence>
<dbReference type="EMBL" id="BOQM01000010">
    <property type="protein sequence ID" value="GIM84599.1"/>
    <property type="molecule type" value="Genomic_DNA"/>
</dbReference>
<sequence>MAYPEDQVPDHLLIKVEQRDDPVSVVSEDDARQRSAMYPKLMWGAPIFGAAEQDGGWWRILQLNDDEPQHARDNLASHFRRLHSELPDTAEHVSARAEYETAYELLDWEPADELTVAGRRYRIIRAQPFIRMGADGPEPPRPTDAELFPPGTSTLGRPQMDGFVLDPTVSTGLTDGLVRMELTSSFVSLDAGEQVRAESRRAVTTHPNVVLLPVSYTISGYVAGTWGQRGPATYATPQAARDGGSFSMRDFVLDENTAPEEFMAAYERARAAHQPPRTDDFEVDGVPCRVTRVEAFIRVGPDGPEGPRPSDRDSYPPPARQVHDLRAKGLMPDPD</sequence>
<dbReference type="EMBL" id="VFOL01000001">
    <property type="protein sequence ID" value="TQL38445.1"/>
    <property type="molecule type" value="Genomic_DNA"/>
</dbReference>
<dbReference type="GeneID" id="93772829"/>
<gene>
    <name evidence="3" type="ORF">FB564_3645</name>
    <name evidence="2" type="ORF">Sar04_18200</name>
</gene>
<dbReference type="Proteomes" id="UP000315983">
    <property type="component" value="Unassembled WGS sequence"/>
</dbReference>
<dbReference type="RefSeq" id="WP_016812536.1">
    <property type="nucleotide sequence ID" value="NZ_BOQM01000010.1"/>
</dbReference>
<name>A0A542XRG4_SALAC</name>
<dbReference type="Pfam" id="PF19379">
    <property type="entry name" value="DUF5954"/>
    <property type="match status" value="1"/>
</dbReference>
<proteinExistence type="predicted"/>
<evidence type="ECO:0000313" key="3">
    <source>
        <dbReference type="EMBL" id="TQL38445.1"/>
    </source>
</evidence>
<feature type="region of interest" description="Disordered" evidence="1">
    <location>
        <begin position="297"/>
        <end position="335"/>
    </location>
</feature>
<reference evidence="2 5" key="2">
    <citation type="submission" date="2021-03" db="EMBL/GenBank/DDBJ databases">
        <title>Whole genome shotgun sequence of Salinispora arenicola NBRC 105043.</title>
        <authorList>
            <person name="Komaki H."/>
            <person name="Tamura T."/>
        </authorList>
    </citation>
    <scope>NUCLEOTIDE SEQUENCE [LARGE SCALE GENOMIC DNA]</scope>
    <source>
        <strain evidence="2 5">NBRC 105043</strain>
    </source>
</reference>
<dbReference type="AlphaFoldDB" id="A0A542XRG4"/>
<comment type="caution">
    <text evidence="3">The sequence shown here is derived from an EMBL/GenBank/DDBJ whole genome shotgun (WGS) entry which is preliminary data.</text>
</comment>
<dbReference type="Proteomes" id="UP000677457">
    <property type="component" value="Unassembled WGS sequence"/>
</dbReference>
<dbReference type="InterPro" id="IPR045998">
    <property type="entry name" value="DUF5954"/>
</dbReference>
<protein>
    <submittedName>
        <fullName evidence="3">Uncharacterized protein</fullName>
    </submittedName>
</protein>
<organism evidence="3 4">
    <name type="scientific">Salinispora arenicola</name>
    <dbReference type="NCBI Taxonomy" id="168697"/>
    <lineage>
        <taxon>Bacteria</taxon>
        <taxon>Bacillati</taxon>
        <taxon>Actinomycetota</taxon>
        <taxon>Actinomycetes</taxon>
        <taxon>Micromonosporales</taxon>
        <taxon>Micromonosporaceae</taxon>
        <taxon>Salinispora</taxon>
    </lineage>
</organism>